<dbReference type="EMBL" id="JAJEQF010000048">
    <property type="protein sequence ID" value="MCC2168841.1"/>
    <property type="molecule type" value="Genomic_DNA"/>
</dbReference>
<evidence type="ECO:0000313" key="1">
    <source>
        <dbReference type="EMBL" id="MCC2168841.1"/>
    </source>
</evidence>
<sequence>MKVNVLLLNSIIISLISGCTFFPDVEVDDISHIESEIYNPAYTECMDDDMTKTQIFNNKNNFLVRETTDGFFLCGPIDDKLGIYYKDNNADIWKLCCEGTCILGPIFDNYLYFLSADFENNKILMERIDVESLKKEVLCTSSILSFDNIAIYSNLLIVYSGNDLSNGIVFEIDENNRVSQGYTIFESMISNEFTEGEYRISADYKQIYYVDNNDYHEVYRFNPFECSYQYINRVDNIELLTEEGIVFSHNKYLYLLDGLSGDIEKISKIEDDFVLVNYSDNCYYVLLTKQNNVEELVCINSDGTSKHIYNFENVVFPARLCISVLDNKILYYDNTMQKIYSIDTENGIAKLVSNL</sequence>
<reference evidence="1 2" key="1">
    <citation type="submission" date="2021-10" db="EMBL/GenBank/DDBJ databases">
        <title>Anaerobic single-cell dispensing facilitates the cultivation of human gut bacteria.</title>
        <authorList>
            <person name="Afrizal A."/>
        </authorList>
    </citation>
    <scope>NUCLEOTIDE SEQUENCE [LARGE SCALE GENOMIC DNA]</scope>
    <source>
        <strain evidence="1 2">CLA-AA-H244</strain>
    </source>
</reference>
<name>A0AAE3DP81_9FIRM</name>
<gene>
    <name evidence="1" type="ORF">LKD45_14305</name>
</gene>
<protein>
    <recommendedName>
        <fullName evidence="3">Lipoprotein</fullName>
    </recommendedName>
</protein>
<evidence type="ECO:0008006" key="3">
    <source>
        <dbReference type="Google" id="ProtNLM"/>
    </source>
</evidence>
<accession>A0AAE3DP81</accession>
<dbReference type="RefSeq" id="WP_308728936.1">
    <property type="nucleotide sequence ID" value="NZ_JAJEQF010000048.1"/>
</dbReference>
<proteinExistence type="predicted"/>
<keyword evidence="2" id="KW-1185">Reference proteome</keyword>
<organism evidence="1 2">
    <name type="scientific">Gallintestinimicrobium propionicum</name>
    <dbReference type="NCBI Taxonomy" id="2981770"/>
    <lineage>
        <taxon>Bacteria</taxon>
        <taxon>Bacillati</taxon>
        <taxon>Bacillota</taxon>
        <taxon>Clostridia</taxon>
        <taxon>Lachnospirales</taxon>
        <taxon>Lachnospiraceae</taxon>
        <taxon>Gallintestinimicrobium</taxon>
    </lineage>
</organism>
<dbReference type="AlphaFoldDB" id="A0AAE3DP81"/>
<dbReference type="Proteomes" id="UP001199355">
    <property type="component" value="Unassembled WGS sequence"/>
</dbReference>
<comment type="caution">
    <text evidence="1">The sequence shown here is derived from an EMBL/GenBank/DDBJ whole genome shotgun (WGS) entry which is preliminary data.</text>
</comment>
<evidence type="ECO:0000313" key="2">
    <source>
        <dbReference type="Proteomes" id="UP001199355"/>
    </source>
</evidence>
<dbReference type="PROSITE" id="PS51257">
    <property type="entry name" value="PROKAR_LIPOPROTEIN"/>
    <property type="match status" value="1"/>
</dbReference>
<dbReference type="SUPFAM" id="SSF63825">
    <property type="entry name" value="YWTD domain"/>
    <property type="match status" value="2"/>
</dbReference>